<keyword evidence="2" id="KW-0012">Acyltransferase</keyword>
<evidence type="ECO:0000256" key="1">
    <source>
        <dbReference type="ARBA" id="ARBA00022679"/>
    </source>
</evidence>
<evidence type="ECO:0000313" key="5">
    <source>
        <dbReference type="Proteomes" id="UP000332711"/>
    </source>
</evidence>
<dbReference type="RefSeq" id="WP_014931730.1">
    <property type="nucleotide sequence ID" value="NZ_CP068599.1"/>
</dbReference>
<dbReference type="InterPro" id="IPR000182">
    <property type="entry name" value="GNAT_dom"/>
</dbReference>
<dbReference type="InterPro" id="IPR016181">
    <property type="entry name" value="Acyl_CoA_acyltransferase"/>
</dbReference>
<accession>A0AAN2WMI6</accession>
<comment type="caution">
    <text evidence="4">The sequence shown here is derived from an EMBL/GenBank/DDBJ whole genome shotgun (WGS) entry which is preliminary data.</text>
</comment>
<dbReference type="EMBL" id="AAASTI010000003">
    <property type="protein sequence ID" value="EAE5603738.1"/>
    <property type="molecule type" value="Genomic_DNA"/>
</dbReference>
<dbReference type="Proteomes" id="UP000332711">
    <property type="component" value="Unassembled WGS sequence"/>
</dbReference>
<proteinExistence type="predicted"/>
<dbReference type="AlphaFoldDB" id="A0AAN2WMI6"/>
<dbReference type="CDD" id="cd04301">
    <property type="entry name" value="NAT_SF"/>
    <property type="match status" value="1"/>
</dbReference>
<name>A0AAN2WMI6_LISMN</name>
<dbReference type="InterPro" id="IPR051016">
    <property type="entry name" value="Diverse_Substrate_AcTransf"/>
</dbReference>
<reference evidence="4 5" key="1">
    <citation type="submission" date="2019-03" db="EMBL/GenBank/DDBJ databases">
        <authorList>
            <person name="Ashton P.M."/>
            <person name="Dallman T."/>
            <person name="Nair S."/>
            <person name="De Pinna E."/>
            <person name="Peters T."/>
            <person name="Grant K."/>
        </authorList>
    </citation>
    <scope>NUCLEOTIDE SEQUENCE [LARGE SCALE GENOMIC DNA]</scope>
    <source>
        <strain evidence="4">RL15000440</strain>
    </source>
</reference>
<sequence length="168" mass="19322">MTQLTFRNGTEQDTKLILRFITELATHEGIEKDVVATESGLHKALFQEKSAEVIIAEYEDAPVGFALFFHNFSTLLGKKGLYLEDLYIIPEMRGKGFGTQFFSYLSKLALARDCGRFEWWCLNENKSGMDFYEKIGAEKMSEWTVHRLTKAEMEKLSNLKGWDLNEMG</sequence>
<dbReference type="SUPFAM" id="SSF55729">
    <property type="entry name" value="Acyl-CoA N-acyltransferases (Nat)"/>
    <property type="match status" value="1"/>
</dbReference>
<gene>
    <name evidence="4" type="ORF">E1X78_06415</name>
</gene>
<organism evidence="4 5">
    <name type="scientific">Listeria monocytogenes</name>
    <dbReference type="NCBI Taxonomy" id="1639"/>
    <lineage>
        <taxon>Bacteria</taxon>
        <taxon>Bacillati</taxon>
        <taxon>Bacillota</taxon>
        <taxon>Bacilli</taxon>
        <taxon>Bacillales</taxon>
        <taxon>Listeriaceae</taxon>
        <taxon>Listeria</taxon>
    </lineage>
</organism>
<keyword evidence="1" id="KW-0808">Transferase</keyword>
<protein>
    <submittedName>
        <fullName evidence="4">GNAT family N-acetyltransferase</fullName>
    </submittedName>
</protein>
<dbReference type="PANTHER" id="PTHR10545:SF29">
    <property type="entry name" value="GH14572P-RELATED"/>
    <property type="match status" value="1"/>
</dbReference>
<evidence type="ECO:0000259" key="3">
    <source>
        <dbReference type="PROSITE" id="PS51186"/>
    </source>
</evidence>
<dbReference type="PANTHER" id="PTHR10545">
    <property type="entry name" value="DIAMINE N-ACETYLTRANSFERASE"/>
    <property type="match status" value="1"/>
</dbReference>
<dbReference type="FunFam" id="3.40.630.30:FF:000243">
    <property type="entry name" value="GNAT family N-acetyltransferase"/>
    <property type="match status" value="1"/>
</dbReference>
<evidence type="ECO:0000313" key="4">
    <source>
        <dbReference type="EMBL" id="EAE5603738.1"/>
    </source>
</evidence>
<dbReference type="Gene3D" id="3.40.630.30">
    <property type="match status" value="1"/>
</dbReference>
<dbReference type="GO" id="GO:0008080">
    <property type="term" value="F:N-acetyltransferase activity"/>
    <property type="evidence" value="ECO:0007669"/>
    <property type="project" value="TreeGrafter"/>
</dbReference>
<dbReference type="PROSITE" id="PS51186">
    <property type="entry name" value="GNAT"/>
    <property type="match status" value="1"/>
</dbReference>
<evidence type="ECO:0000256" key="2">
    <source>
        <dbReference type="ARBA" id="ARBA00023315"/>
    </source>
</evidence>
<feature type="domain" description="N-acetyltransferase" evidence="3">
    <location>
        <begin position="4"/>
        <end position="158"/>
    </location>
</feature>
<dbReference type="Pfam" id="PF00583">
    <property type="entry name" value="Acetyltransf_1"/>
    <property type="match status" value="1"/>
</dbReference>